<accession>A0A250DH85</accession>
<dbReference type="KEGG" id="vbo:CKY39_11295"/>
<feature type="domain" description="Glycine-rich" evidence="2">
    <location>
        <begin position="49"/>
        <end position="122"/>
    </location>
</feature>
<feature type="chain" id="PRO_5011992852" description="Glycine-rich domain-containing protein" evidence="1">
    <location>
        <begin position="28"/>
        <end position="140"/>
    </location>
</feature>
<evidence type="ECO:0000256" key="1">
    <source>
        <dbReference type="SAM" id="SignalP"/>
    </source>
</evidence>
<dbReference type="PROSITE" id="PS51257">
    <property type="entry name" value="PROKAR_LIPOPROTEIN"/>
    <property type="match status" value="1"/>
</dbReference>
<evidence type="ECO:0000313" key="3">
    <source>
        <dbReference type="EMBL" id="ATA53735.1"/>
    </source>
</evidence>
<dbReference type="Pfam" id="PF21722">
    <property type="entry name" value="Gly_rich_2"/>
    <property type="match status" value="1"/>
</dbReference>
<keyword evidence="1" id="KW-0732">Signal</keyword>
<proteinExistence type="predicted"/>
<name>A0A250DH85_9BURK</name>
<dbReference type="EMBL" id="CP023284">
    <property type="protein sequence ID" value="ATA53735.1"/>
    <property type="molecule type" value="Genomic_DNA"/>
</dbReference>
<feature type="signal peptide" evidence="1">
    <location>
        <begin position="1"/>
        <end position="27"/>
    </location>
</feature>
<evidence type="ECO:0000313" key="4">
    <source>
        <dbReference type="Proteomes" id="UP000217154"/>
    </source>
</evidence>
<dbReference type="Proteomes" id="UP000217154">
    <property type="component" value="Chromosome"/>
</dbReference>
<evidence type="ECO:0000259" key="2">
    <source>
        <dbReference type="Pfam" id="PF21722"/>
    </source>
</evidence>
<reference evidence="3 4" key="1">
    <citation type="submission" date="2017-09" db="EMBL/GenBank/DDBJ databases">
        <title>The diverse metabolic capabilities of V. boronicumulans make it an excellent choice for continued studies on novel biodegradation.</title>
        <authorList>
            <person name="Sun S."/>
        </authorList>
    </citation>
    <scope>NUCLEOTIDE SEQUENCE [LARGE SCALE GENOMIC DNA]</scope>
    <source>
        <strain evidence="3 4">J1</strain>
    </source>
</reference>
<dbReference type="AlphaFoldDB" id="A0A250DH85"/>
<organism evidence="3 4">
    <name type="scientific">Variovorax boronicumulans</name>
    <dbReference type="NCBI Taxonomy" id="436515"/>
    <lineage>
        <taxon>Bacteria</taxon>
        <taxon>Pseudomonadati</taxon>
        <taxon>Pseudomonadota</taxon>
        <taxon>Betaproteobacteria</taxon>
        <taxon>Burkholderiales</taxon>
        <taxon>Comamonadaceae</taxon>
        <taxon>Variovorax</taxon>
    </lineage>
</organism>
<gene>
    <name evidence="3" type="ORF">CKY39_11295</name>
</gene>
<dbReference type="InterPro" id="IPR049304">
    <property type="entry name" value="Gly_rich_dom"/>
</dbReference>
<protein>
    <recommendedName>
        <fullName evidence="2">Glycine-rich domain-containing protein</fullName>
    </recommendedName>
</protein>
<sequence>MARLGGVLKGVLAATALWLFAMPGAQAATAACTPQSGYNSCVTFTHSGSAQTFTVPAGVSSVRVTMWGAGGGGSTAAGGNSANGGAGGFADGTVSVTPVTAMAVTVGQGGQNGGTGATYGRGAAAAMARMRALPVRRAAA</sequence>